<evidence type="ECO:0000313" key="1">
    <source>
        <dbReference type="EMBL" id="ABQ05081.1"/>
    </source>
</evidence>
<keyword evidence="2" id="KW-1185">Reference proteome</keyword>
<dbReference type="OrthoDB" id="1357438at2"/>
<reference evidence="1 2" key="1">
    <citation type="journal article" date="2009" name="Appl. Environ. Microbiol.">
        <title>Novel features of the polysaccharide-digesting gliding bacterium Flavobacterium johnsoniae as revealed by genome sequence analysis.</title>
        <authorList>
            <person name="McBride M.J."/>
            <person name="Xie G."/>
            <person name="Martens E.C."/>
            <person name="Lapidus A."/>
            <person name="Henrissat B."/>
            <person name="Rhodes R.G."/>
            <person name="Goltsman E."/>
            <person name="Wang W."/>
            <person name="Xu J."/>
            <person name="Hunnicutt D.W."/>
            <person name="Staroscik A.M."/>
            <person name="Hoover T.R."/>
            <person name="Cheng Y.Q."/>
            <person name="Stein J.L."/>
        </authorList>
    </citation>
    <scope>NUCLEOTIDE SEQUENCE [LARGE SCALE GENOMIC DNA]</scope>
    <source>
        <strain evidence="2">ATCC 17061 / DSM 2064 / JCM 8514 / BCRC 14874 / CCUG 350202 / NBRC 14942 / NCIMB 11054 / UW101</strain>
    </source>
</reference>
<dbReference type="AlphaFoldDB" id="A5FI90"/>
<dbReference type="eggNOG" id="COG5295">
    <property type="taxonomic scope" value="Bacteria"/>
</dbReference>
<accession>A5FI90</accession>
<evidence type="ECO:0000313" key="2">
    <source>
        <dbReference type="Proteomes" id="UP000006694"/>
    </source>
</evidence>
<dbReference type="RefSeq" id="WP_012024121.1">
    <property type="nucleotide sequence ID" value="NC_009441.1"/>
</dbReference>
<organism evidence="1 2">
    <name type="scientific">Flavobacterium johnsoniae (strain ATCC 17061 / DSM 2064 / JCM 8514 / BCRC 14874 / CCUG 350202 / NBRC 14942 / NCIMB 11054 / UW101)</name>
    <name type="common">Cytophaga johnsonae</name>
    <dbReference type="NCBI Taxonomy" id="376686"/>
    <lineage>
        <taxon>Bacteria</taxon>
        <taxon>Pseudomonadati</taxon>
        <taxon>Bacteroidota</taxon>
        <taxon>Flavobacteriia</taxon>
        <taxon>Flavobacteriales</taxon>
        <taxon>Flavobacteriaceae</taxon>
        <taxon>Flavobacterium</taxon>
    </lineage>
</organism>
<dbReference type="STRING" id="376686.Fjoh_2050"/>
<name>A5FI90_FLAJ1</name>
<proteinExistence type="predicted"/>
<dbReference type="HOGENOM" id="CLU_642138_0_0_10"/>
<dbReference type="EMBL" id="CP000685">
    <property type="protein sequence ID" value="ABQ05081.1"/>
    <property type="molecule type" value="Genomic_DNA"/>
</dbReference>
<dbReference type="KEGG" id="fjo:Fjoh_2050"/>
<gene>
    <name evidence="1" type="ordered locus">Fjoh_2050</name>
</gene>
<dbReference type="Proteomes" id="UP000006694">
    <property type="component" value="Chromosome"/>
</dbReference>
<sequence>MDTNYNRIKVSDLETNNPDQILITNSKGELEFNNINKIVPPNSNPVSATQSGIVDNTPLQELGGKDKLINRVRIGIGEGTGTGNTVLGKQALQNSTTGSHNTAVGEEALAMNTSGSENTAYGNWALRSNTTGSYNDAFGEHALTSNIDGIANIAVGNGSLNSNETSSYNVAIGCSSMGTLINGLGQSVAVGSFSMSDATATDKNVAIGTYALRYNSVGYSNTALGHSSLTANTTGHSNNAFGNYSLISLTTGVDNTAMGKFAGRYVTTGNSNIYIGAEGTQEDATVSGIVNIGNKILSNGNNLVSVPYQTNALIEADSTGKAVATKEYVASKLNSNNEQIEVSSSQIISSDWSGKTILFTANCTITVPALLSANFIFNGITLPGVNITWSITAPHTWLFGTPSVTAEKQIFTFTKRGNTNSILLLGV</sequence>
<protein>
    <recommendedName>
        <fullName evidence="3">Trimeric autotransporter adhesin</fullName>
    </recommendedName>
</protein>
<evidence type="ECO:0008006" key="3">
    <source>
        <dbReference type="Google" id="ProtNLM"/>
    </source>
</evidence>
<dbReference type="GeneID" id="31764952"/>